<dbReference type="EMBL" id="JAPUUL010000678">
    <property type="protein sequence ID" value="KAJ8129724.1"/>
    <property type="molecule type" value="Genomic_DNA"/>
</dbReference>
<evidence type="ECO:0000313" key="1">
    <source>
        <dbReference type="EMBL" id="KAJ8129724.1"/>
    </source>
</evidence>
<name>A0ACC2JQD5_9PEZI</name>
<accession>A0ACC2JQD5</accession>
<evidence type="ECO:0000313" key="2">
    <source>
        <dbReference type="Proteomes" id="UP001153332"/>
    </source>
</evidence>
<reference evidence="1" key="1">
    <citation type="submission" date="2022-12" db="EMBL/GenBank/DDBJ databases">
        <title>Genome Sequence of Lasiodiplodia mahajangana.</title>
        <authorList>
            <person name="Buettner E."/>
        </authorList>
    </citation>
    <scope>NUCLEOTIDE SEQUENCE</scope>
    <source>
        <strain evidence="1">VT137</strain>
    </source>
</reference>
<sequence length="80" mass="9015">MASIAQHRLDPRNNLTEDFRTATMKRNPDLEQSLPSSMKEEIENRDEYVALTGQIENLALQIKAATNKKTVSQLAQGRTS</sequence>
<organism evidence="1 2">
    <name type="scientific">Lasiodiplodia mahajangana</name>
    <dbReference type="NCBI Taxonomy" id="1108764"/>
    <lineage>
        <taxon>Eukaryota</taxon>
        <taxon>Fungi</taxon>
        <taxon>Dikarya</taxon>
        <taxon>Ascomycota</taxon>
        <taxon>Pezizomycotina</taxon>
        <taxon>Dothideomycetes</taxon>
        <taxon>Dothideomycetes incertae sedis</taxon>
        <taxon>Botryosphaeriales</taxon>
        <taxon>Botryosphaeriaceae</taxon>
        <taxon>Lasiodiplodia</taxon>
    </lineage>
</organism>
<protein>
    <submittedName>
        <fullName evidence="1">Uncharacterized protein</fullName>
    </submittedName>
</protein>
<comment type="caution">
    <text evidence="1">The sequence shown here is derived from an EMBL/GenBank/DDBJ whole genome shotgun (WGS) entry which is preliminary data.</text>
</comment>
<dbReference type="Proteomes" id="UP001153332">
    <property type="component" value="Unassembled WGS sequence"/>
</dbReference>
<gene>
    <name evidence="1" type="ORF">O1611_g3906</name>
</gene>
<proteinExistence type="predicted"/>
<keyword evidence="2" id="KW-1185">Reference proteome</keyword>